<dbReference type="EMBL" id="KZ613963">
    <property type="protein sequence ID" value="PMD31292.1"/>
    <property type="molecule type" value="Genomic_DNA"/>
</dbReference>
<proteinExistence type="predicted"/>
<organism evidence="1 2">
    <name type="scientific">Hyaloscypha variabilis (strain UAMH 11265 / GT02V1 / F)</name>
    <name type="common">Meliniomyces variabilis</name>
    <dbReference type="NCBI Taxonomy" id="1149755"/>
    <lineage>
        <taxon>Eukaryota</taxon>
        <taxon>Fungi</taxon>
        <taxon>Dikarya</taxon>
        <taxon>Ascomycota</taxon>
        <taxon>Pezizomycotina</taxon>
        <taxon>Leotiomycetes</taxon>
        <taxon>Helotiales</taxon>
        <taxon>Hyaloscyphaceae</taxon>
        <taxon>Hyaloscypha</taxon>
        <taxon>Hyaloscypha variabilis</taxon>
    </lineage>
</organism>
<protein>
    <recommendedName>
        <fullName evidence="3">F-box domain-containing protein</fullName>
    </recommendedName>
</protein>
<evidence type="ECO:0000313" key="2">
    <source>
        <dbReference type="Proteomes" id="UP000235786"/>
    </source>
</evidence>
<dbReference type="Proteomes" id="UP000235786">
    <property type="component" value="Unassembled WGS sequence"/>
</dbReference>
<keyword evidence="2" id="KW-1185">Reference proteome</keyword>
<gene>
    <name evidence="1" type="ORF">L207DRAFT_611378</name>
</gene>
<accession>A0A2J6QYF1</accession>
<sequence>MTPPNASHEIAIQPINWEGVETSSSSSNEPLVFITECDLHLHVTLQLTVVAGSSKSYVSPPSHLQLLKSPKVTEKDLDRQQSAMFAALTSSCRDLVARVRQYQVDTTQKETTPTGPLLFFTLPPEIRHHIYRLVMFSTDDKRWIHTAVLPLLECSRRFNEDASPIFYRENVFRLEWFVGKPSLLRVWPPSSPKINLITKMIISRNMQAYNINEKLPKFPALREVELHLGTAARRGGLLLGFVRKELERIHKVSLVLLMQHDESLSDPGDLLRTQYAKGYGDVFDPPQGYLKNRIMRLEYQAPTGNYSKLGAPGTLRLTYEREVTSPQGLR</sequence>
<dbReference type="OrthoDB" id="5372935at2759"/>
<name>A0A2J6QYF1_HYAVF</name>
<dbReference type="AlphaFoldDB" id="A0A2J6QYF1"/>
<reference evidence="1 2" key="1">
    <citation type="submission" date="2016-04" db="EMBL/GenBank/DDBJ databases">
        <title>A degradative enzymes factory behind the ericoid mycorrhizal symbiosis.</title>
        <authorList>
            <consortium name="DOE Joint Genome Institute"/>
            <person name="Martino E."/>
            <person name="Morin E."/>
            <person name="Grelet G."/>
            <person name="Kuo A."/>
            <person name="Kohler A."/>
            <person name="Daghino S."/>
            <person name="Barry K."/>
            <person name="Choi C."/>
            <person name="Cichocki N."/>
            <person name="Clum A."/>
            <person name="Copeland A."/>
            <person name="Hainaut M."/>
            <person name="Haridas S."/>
            <person name="Labutti K."/>
            <person name="Lindquist E."/>
            <person name="Lipzen A."/>
            <person name="Khouja H.-R."/>
            <person name="Murat C."/>
            <person name="Ohm R."/>
            <person name="Olson A."/>
            <person name="Spatafora J."/>
            <person name="Veneault-Fourrey C."/>
            <person name="Henrissat B."/>
            <person name="Grigoriev I."/>
            <person name="Martin F."/>
            <person name="Perotto S."/>
        </authorList>
    </citation>
    <scope>NUCLEOTIDE SEQUENCE [LARGE SCALE GENOMIC DNA]</scope>
    <source>
        <strain evidence="1 2">F</strain>
    </source>
</reference>
<evidence type="ECO:0000313" key="1">
    <source>
        <dbReference type="EMBL" id="PMD31292.1"/>
    </source>
</evidence>
<evidence type="ECO:0008006" key="3">
    <source>
        <dbReference type="Google" id="ProtNLM"/>
    </source>
</evidence>